<accession>A0A076G3I4</accession>
<keyword evidence="2" id="KW-0614">Plasmid</keyword>
<gene>
    <name evidence="2" type="ORF">M3Q_pABCC11</name>
</gene>
<dbReference type="AlphaFoldDB" id="A0A076G3I4"/>
<organism evidence="2">
    <name type="scientific">Acinetobacter baumannii TYTH-1</name>
    <dbReference type="NCBI Taxonomy" id="1100841"/>
    <lineage>
        <taxon>Bacteria</taxon>
        <taxon>Pseudomonadati</taxon>
        <taxon>Pseudomonadota</taxon>
        <taxon>Gammaproteobacteria</taxon>
        <taxon>Moraxellales</taxon>
        <taxon>Moraxellaceae</taxon>
        <taxon>Acinetobacter</taxon>
        <taxon>Acinetobacter calcoaceticus/baumannii complex</taxon>
    </lineage>
</organism>
<keyword evidence="1" id="KW-0812">Transmembrane</keyword>
<proteinExistence type="predicted"/>
<evidence type="ECO:0000313" key="2">
    <source>
        <dbReference type="EMBL" id="AII26414.1"/>
    </source>
</evidence>
<feature type="transmembrane region" description="Helical" evidence="1">
    <location>
        <begin position="52"/>
        <end position="71"/>
    </location>
</feature>
<geneLocation type="plasmid" evidence="2">
    <name>pAB_CC</name>
</geneLocation>
<evidence type="ECO:0000256" key="1">
    <source>
        <dbReference type="SAM" id="Phobius"/>
    </source>
</evidence>
<protein>
    <submittedName>
        <fullName evidence="2">Uncharacterized protein</fullName>
    </submittedName>
</protein>
<name>A0A076G3I4_ACIBA</name>
<reference evidence="2" key="1">
    <citation type="submission" date="2013-11" db="EMBL/GenBank/DDBJ databases">
        <authorList>
            <person name="Liu C.-C."/>
            <person name="Tang C.Y."/>
            <person name="Kuo H.-Y."/>
            <person name="Chang K.-C."/>
            <person name="Liou M.-L."/>
        </authorList>
    </citation>
    <scope>NUCLEOTIDE SEQUENCE</scope>
    <source>
        <strain evidence="2">TYTH-1</strain>
        <plasmid evidence="2">pAB_CC</plasmid>
    </source>
</reference>
<keyword evidence="1" id="KW-1133">Transmembrane helix</keyword>
<sequence length="190" mass="21979">MENLLLNSPTSKDFFKMNFKELLNNYWLAILVSIVFLIFAFNQNFFIDEVTYTLKLASIALAGLTFATFMIKINKIEDLSRKLTDDGVLTLINILSVYPEYVENIKAKLRKSNKLIVHDILIIRWDFNNQISEILKMGNFTSDKNKTDEISISSIEDLRTTKNKLSLLLVDLDISIKAQEAFTWKQSIQK</sequence>
<reference evidence="2" key="2">
    <citation type="journal article" date="2014" name="Genomics">
        <title>Prevalence and mapping of a plasmid encoding a type IV secretion system in Acinetobacter baumannii.</title>
        <authorList>
            <person name="Liu C.C."/>
            <person name="Kuo H.Y."/>
            <person name="Tang C.Y."/>
            <person name="Chang K.C."/>
            <person name="Liou M.L."/>
        </authorList>
    </citation>
    <scope>NUCLEOTIDE SEQUENCE</scope>
    <source>
        <strain evidence="2">TYTH-1</strain>
        <plasmid evidence="2">pAB_CC</plasmid>
    </source>
</reference>
<dbReference type="EMBL" id="KF889012">
    <property type="protein sequence ID" value="AII26414.1"/>
    <property type="molecule type" value="Genomic_DNA"/>
</dbReference>
<dbReference type="RefSeq" id="WP_032011345.1">
    <property type="nucleotide sequence ID" value="NZ_KF889012.1"/>
</dbReference>
<feature type="transmembrane region" description="Helical" evidence="1">
    <location>
        <begin position="26"/>
        <end position="46"/>
    </location>
</feature>
<keyword evidence="1" id="KW-0472">Membrane</keyword>